<evidence type="ECO:0000313" key="3">
    <source>
        <dbReference type="Proteomes" id="UP001210231"/>
    </source>
</evidence>
<dbReference type="EMBL" id="JAQGEF010000008">
    <property type="protein sequence ID" value="MDA3614883.1"/>
    <property type="molecule type" value="Genomic_DNA"/>
</dbReference>
<dbReference type="Proteomes" id="UP001210231">
    <property type="component" value="Unassembled WGS sequence"/>
</dbReference>
<accession>A0ABT4UJ67</accession>
<evidence type="ECO:0000313" key="2">
    <source>
        <dbReference type="EMBL" id="MDA3614883.1"/>
    </source>
</evidence>
<keyword evidence="1" id="KW-0812">Transmembrane</keyword>
<protein>
    <recommendedName>
        <fullName evidence="4">Zinc-finger domain-containing protein</fullName>
    </recommendedName>
</protein>
<keyword evidence="3" id="KW-1185">Reference proteome</keyword>
<feature type="transmembrane region" description="Helical" evidence="1">
    <location>
        <begin position="94"/>
        <end position="114"/>
    </location>
</feature>
<keyword evidence="1" id="KW-0472">Membrane</keyword>
<gene>
    <name evidence="2" type="ORF">O3P16_08685</name>
</gene>
<reference evidence="2 3" key="1">
    <citation type="submission" date="2022-12" db="EMBL/GenBank/DDBJ databases">
        <title>Chitinophagaceae gen. sp. nov., a new member of the family Chitinophagaceae, isolated from soil in a chemical factory.</title>
        <authorList>
            <person name="Ke Z."/>
        </authorList>
    </citation>
    <scope>NUCLEOTIDE SEQUENCE [LARGE SCALE GENOMIC DNA]</scope>
    <source>
        <strain evidence="2 3">LY-5</strain>
    </source>
</reference>
<sequence>MSDLKNILPTNNGIDETLLRAYLNGELSETENKAIEKALSADEFAEDALEGLLHTNNTNLGGLEAELKIGLHHTLKSTQKTKKKKQPLKSFKQLNLGIAITIGILVLVCIVWVLTHLKSQ</sequence>
<organism evidence="2 3">
    <name type="scientific">Polluticaenibacter yanchengensis</name>
    <dbReference type="NCBI Taxonomy" id="3014562"/>
    <lineage>
        <taxon>Bacteria</taxon>
        <taxon>Pseudomonadati</taxon>
        <taxon>Bacteroidota</taxon>
        <taxon>Chitinophagia</taxon>
        <taxon>Chitinophagales</taxon>
        <taxon>Chitinophagaceae</taxon>
        <taxon>Polluticaenibacter</taxon>
    </lineage>
</organism>
<dbReference type="RefSeq" id="WP_407031207.1">
    <property type="nucleotide sequence ID" value="NZ_JAQGEF010000008.1"/>
</dbReference>
<name>A0ABT4UJ67_9BACT</name>
<comment type="caution">
    <text evidence="2">The sequence shown here is derived from an EMBL/GenBank/DDBJ whole genome shotgun (WGS) entry which is preliminary data.</text>
</comment>
<keyword evidence="1" id="KW-1133">Transmembrane helix</keyword>
<evidence type="ECO:0000256" key="1">
    <source>
        <dbReference type="SAM" id="Phobius"/>
    </source>
</evidence>
<evidence type="ECO:0008006" key="4">
    <source>
        <dbReference type="Google" id="ProtNLM"/>
    </source>
</evidence>
<proteinExistence type="predicted"/>